<evidence type="ECO:0000313" key="3">
    <source>
        <dbReference type="Proteomes" id="UP000239504"/>
    </source>
</evidence>
<dbReference type="OrthoDB" id="466056at2"/>
<organism evidence="2 3">
    <name type="scientific">Hyphococcus luteus</name>
    <dbReference type="NCBI Taxonomy" id="2058213"/>
    <lineage>
        <taxon>Bacteria</taxon>
        <taxon>Pseudomonadati</taxon>
        <taxon>Pseudomonadota</taxon>
        <taxon>Alphaproteobacteria</taxon>
        <taxon>Parvularculales</taxon>
        <taxon>Parvularculaceae</taxon>
        <taxon>Hyphococcus</taxon>
    </lineage>
</organism>
<dbReference type="RefSeq" id="WP_104828277.1">
    <property type="nucleotide sequence ID" value="NZ_PJCH01000001.1"/>
</dbReference>
<keyword evidence="3" id="KW-1185">Reference proteome</keyword>
<gene>
    <name evidence="2" type="ORF">CW354_01515</name>
</gene>
<accession>A0A2S7KAP9</accession>
<proteinExistence type="predicted"/>
<dbReference type="Proteomes" id="UP000239504">
    <property type="component" value="Unassembled WGS sequence"/>
</dbReference>
<name>A0A2S7KAP9_9PROT</name>
<keyword evidence="1" id="KW-0812">Transmembrane</keyword>
<reference evidence="2 3" key="1">
    <citation type="submission" date="2017-12" db="EMBL/GenBank/DDBJ databases">
        <authorList>
            <person name="Hurst M.R.H."/>
        </authorList>
    </citation>
    <scope>NUCLEOTIDE SEQUENCE [LARGE SCALE GENOMIC DNA]</scope>
    <source>
        <strain evidence="2 3">SY-3-19</strain>
    </source>
</reference>
<dbReference type="InterPro" id="IPR011744">
    <property type="entry name" value="ATPase_gene1"/>
</dbReference>
<dbReference type="Pfam" id="PF09527">
    <property type="entry name" value="ATPase_gene1"/>
    <property type="match status" value="1"/>
</dbReference>
<keyword evidence="1" id="KW-1133">Transmembrane helix</keyword>
<dbReference type="InterPro" id="IPR032820">
    <property type="entry name" value="ATPase_put"/>
</dbReference>
<evidence type="ECO:0000313" key="2">
    <source>
        <dbReference type="EMBL" id="PQA89575.1"/>
    </source>
</evidence>
<feature type="transmembrane region" description="Helical" evidence="1">
    <location>
        <begin position="70"/>
        <end position="89"/>
    </location>
</feature>
<sequence>MSADDKSPQGNGAAQIERKAARKIKARREGRHSIWFGFGMFGLIGWAVAVPTLIGVALGLWLDRVAPTSFSWTLALIVAGVCLGCWNAWRWVSQERSDD</sequence>
<keyword evidence="1" id="KW-0472">Membrane</keyword>
<dbReference type="NCBIfam" id="TIGR02230">
    <property type="entry name" value="ATPase_gene1"/>
    <property type="match status" value="1"/>
</dbReference>
<evidence type="ECO:0000256" key="1">
    <source>
        <dbReference type="SAM" id="Phobius"/>
    </source>
</evidence>
<feature type="transmembrane region" description="Helical" evidence="1">
    <location>
        <begin position="34"/>
        <end position="58"/>
    </location>
</feature>
<dbReference type="AlphaFoldDB" id="A0A2S7KAP9"/>
<comment type="caution">
    <text evidence="2">The sequence shown here is derived from an EMBL/GenBank/DDBJ whole genome shotgun (WGS) entry which is preliminary data.</text>
</comment>
<dbReference type="EMBL" id="PJCH01000001">
    <property type="protein sequence ID" value="PQA89575.1"/>
    <property type="molecule type" value="Genomic_DNA"/>
</dbReference>
<protein>
    <submittedName>
        <fullName evidence="2">ATPase F0F1</fullName>
    </submittedName>
</protein>